<dbReference type="AlphaFoldDB" id="A0A915JTB4"/>
<feature type="compositionally biased region" description="Polar residues" evidence="1">
    <location>
        <begin position="1"/>
        <end position="16"/>
    </location>
</feature>
<evidence type="ECO:0000313" key="2">
    <source>
        <dbReference type="Proteomes" id="UP000887565"/>
    </source>
</evidence>
<dbReference type="WBParaSite" id="nRc.2.0.1.t29348-RA">
    <property type="protein sequence ID" value="nRc.2.0.1.t29348-RA"/>
    <property type="gene ID" value="nRc.2.0.1.g29348"/>
</dbReference>
<protein>
    <submittedName>
        <fullName evidence="3">Uncharacterized protein</fullName>
    </submittedName>
</protein>
<proteinExistence type="predicted"/>
<evidence type="ECO:0000313" key="3">
    <source>
        <dbReference type="WBParaSite" id="nRc.2.0.1.t29348-RA"/>
    </source>
</evidence>
<evidence type="ECO:0000256" key="1">
    <source>
        <dbReference type="SAM" id="MobiDB-lite"/>
    </source>
</evidence>
<organism evidence="2 3">
    <name type="scientific">Romanomermis culicivorax</name>
    <name type="common">Nematode worm</name>
    <dbReference type="NCBI Taxonomy" id="13658"/>
    <lineage>
        <taxon>Eukaryota</taxon>
        <taxon>Metazoa</taxon>
        <taxon>Ecdysozoa</taxon>
        <taxon>Nematoda</taxon>
        <taxon>Enoplea</taxon>
        <taxon>Dorylaimia</taxon>
        <taxon>Mermithida</taxon>
        <taxon>Mermithoidea</taxon>
        <taxon>Mermithidae</taxon>
        <taxon>Romanomermis</taxon>
    </lineage>
</organism>
<sequence length="200" mass="23223">MPKVQSLNNDNTSNPSKPGREFCTFPNQVRDRNLCNSNNMQGFARRKKASRKSEEDVRKTMKGQRLLMSRRKYQQTSSTIFQLPIVIPFIRPEIDEKYLFFSQIYYDILSMSDLSQFEHAIFATENSQRSAFGPHPDIACMQVTIFVYDFGRRFRILKIALEDAGPEYADFASLFRTDIGSFGYFNQFNFITQAGRTNVT</sequence>
<feature type="region of interest" description="Disordered" evidence="1">
    <location>
        <begin position="1"/>
        <end position="21"/>
    </location>
</feature>
<dbReference type="Proteomes" id="UP000887565">
    <property type="component" value="Unplaced"/>
</dbReference>
<name>A0A915JTB4_ROMCU</name>
<reference evidence="3" key="1">
    <citation type="submission" date="2022-11" db="UniProtKB">
        <authorList>
            <consortium name="WormBaseParasite"/>
        </authorList>
    </citation>
    <scope>IDENTIFICATION</scope>
</reference>
<keyword evidence="2" id="KW-1185">Reference proteome</keyword>
<accession>A0A915JTB4</accession>